<comment type="subcellular location">
    <subcellularLocation>
        <location evidence="1">Cell membrane</location>
        <topology evidence="1">Multi-pass membrane protein</topology>
    </subcellularLocation>
</comment>
<comment type="caution">
    <text evidence="11">The sequence shown here is derived from an EMBL/GenBank/DDBJ whole genome shotgun (WGS) entry which is preliminary data.</text>
</comment>
<feature type="transmembrane region" description="Helical" evidence="9">
    <location>
        <begin position="299"/>
        <end position="320"/>
    </location>
</feature>
<gene>
    <name evidence="11" type="ORF">EII21_07065</name>
</gene>
<evidence type="ECO:0000256" key="6">
    <source>
        <dbReference type="ARBA" id="ARBA00022989"/>
    </source>
</evidence>
<evidence type="ECO:0000256" key="9">
    <source>
        <dbReference type="SAM" id="Phobius"/>
    </source>
</evidence>
<keyword evidence="8 9" id="KW-0472">Membrane</keyword>
<evidence type="ECO:0000256" key="4">
    <source>
        <dbReference type="ARBA" id="ARBA00022475"/>
    </source>
</evidence>
<keyword evidence="3" id="KW-0050">Antiport</keyword>
<evidence type="ECO:0000256" key="2">
    <source>
        <dbReference type="ARBA" id="ARBA00022448"/>
    </source>
</evidence>
<evidence type="ECO:0000256" key="5">
    <source>
        <dbReference type="ARBA" id="ARBA00022692"/>
    </source>
</evidence>
<evidence type="ECO:0000259" key="10">
    <source>
        <dbReference type="SMART" id="SM01091"/>
    </source>
</evidence>
<evidence type="ECO:0000313" key="11">
    <source>
        <dbReference type="EMBL" id="RRD89970.1"/>
    </source>
</evidence>
<proteinExistence type="predicted"/>
<keyword evidence="6 9" id="KW-1133">Transmembrane helix</keyword>
<keyword evidence="7" id="KW-0406">Ion transport</keyword>
<dbReference type="PANTHER" id="PTHR32507">
    <property type="entry name" value="NA(+)/H(+) ANTIPORTER 1"/>
    <property type="match status" value="1"/>
</dbReference>
<dbReference type="InterPro" id="IPR005170">
    <property type="entry name" value="Transptr-assoc_dom"/>
</dbReference>
<dbReference type="InterPro" id="IPR016169">
    <property type="entry name" value="FAD-bd_PCMH_sub2"/>
</dbReference>
<dbReference type="Pfam" id="PF00999">
    <property type="entry name" value="Na_H_Exchanger"/>
    <property type="match status" value="1"/>
</dbReference>
<dbReference type="Gene3D" id="1.20.1530.20">
    <property type="match status" value="1"/>
</dbReference>
<dbReference type="AlphaFoldDB" id="A0A3P2A6W3"/>
<evidence type="ECO:0000256" key="8">
    <source>
        <dbReference type="ARBA" id="ARBA00023136"/>
    </source>
</evidence>
<feature type="transmembrane region" description="Helical" evidence="9">
    <location>
        <begin position="273"/>
        <end position="293"/>
    </location>
</feature>
<dbReference type="OrthoDB" id="9810759at2"/>
<dbReference type="STRING" id="1121352.GCA_000620925_01301"/>
<dbReference type="GO" id="GO:0015297">
    <property type="term" value="F:antiporter activity"/>
    <property type="evidence" value="ECO:0007669"/>
    <property type="project" value="UniProtKB-KW"/>
</dbReference>
<keyword evidence="5 9" id="KW-0812">Transmembrane</keyword>
<feature type="transmembrane region" description="Helical" evidence="9">
    <location>
        <begin position="332"/>
        <end position="354"/>
    </location>
</feature>
<dbReference type="GO" id="GO:0050660">
    <property type="term" value="F:flavin adenine dinucleotide binding"/>
    <property type="evidence" value="ECO:0007669"/>
    <property type="project" value="InterPro"/>
</dbReference>
<dbReference type="Proteomes" id="UP000269923">
    <property type="component" value="Unassembled WGS sequence"/>
</dbReference>
<dbReference type="InterPro" id="IPR036318">
    <property type="entry name" value="FAD-bd_PCMH-like_sf"/>
</dbReference>
<feature type="domain" description="Transporter-associated" evidence="10">
    <location>
        <begin position="492"/>
        <end position="572"/>
    </location>
</feature>
<dbReference type="InterPro" id="IPR006153">
    <property type="entry name" value="Cation/H_exchanger_TM"/>
</dbReference>
<dbReference type="RefSeq" id="WP_124795099.1">
    <property type="nucleotide sequence ID" value="NZ_RQYC01000009.1"/>
</dbReference>
<dbReference type="InterPro" id="IPR038770">
    <property type="entry name" value="Na+/solute_symporter_sf"/>
</dbReference>
<dbReference type="Gene3D" id="3.30.465.10">
    <property type="match status" value="1"/>
</dbReference>
<keyword evidence="4" id="KW-1003">Cell membrane</keyword>
<organism evidence="11 12">
    <name type="scientific">Conchiformibius steedae</name>
    <dbReference type="NCBI Taxonomy" id="153493"/>
    <lineage>
        <taxon>Bacteria</taxon>
        <taxon>Pseudomonadati</taxon>
        <taxon>Pseudomonadota</taxon>
        <taxon>Betaproteobacteria</taxon>
        <taxon>Neisseriales</taxon>
        <taxon>Neisseriaceae</taxon>
        <taxon>Conchiformibius</taxon>
    </lineage>
</organism>
<accession>A0A3P2A6W3</accession>
<dbReference type="SUPFAM" id="SSF56176">
    <property type="entry name" value="FAD-binding/transporter-associated domain-like"/>
    <property type="match status" value="1"/>
</dbReference>
<evidence type="ECO:0000313" key="12">
    <source>
        <dbReference type="Proteomes" id="UP000269923"/>
    </source>
</evidence>
<feature type="transmembrane region" description="Helical" evidence="9">
    <location>
        <begin position="366"/>
        <end position="386"/>
    </location>
</feature>
<dbReference type="GO" id="GO:1902600">
    <property type="term" value="P:proton transmembrane transport"/>
    <property type="evidence" value="ECO:0007669"/>
    <property type="project" value="InterPro"/>
</dbReference>
<feature type="transmembrane region" description="Helical" evidence="9">
    <location>
        <begin position="57"/>
        <end position="78"/>
    </location>
</feature>
<keyword evidence="2" id="KW-0813">Transport</keyword>
<feature type="transmembrane region" description="Helical" evidence="9">
    <location>
        <begin position="119"/>
        <end position="139"/>
    </location>
</feature>
<dbReference type="GO" id="GO:0005886">
    <property type="term" value="C:plasma membrane"/>
    <property type="evidence" value="ECO:0007669"/>
    <property type="project" value="UniProtKB-SubCell"/>
</dbReference>
<evidence type="ECO:0000256" key="3">
    <source>
        <dbReference type="ARBA" id="ARBA00022449"/>
    </source>
</evidence>
<dbReference type="EMBL" id="RQYC01000009">
    <property type="protein sequence ID" value="RRD89970.1"/>
    <property type="molecule type" value="Genomic_DNA"/>
</dbReference>
<evidence type="ECO:0000256" key="7">
    <source>
        <dbReference type="ARBA" id="ARBA00023065"/>
    </source>
</evidence>
<reference evidence="11 12" key="1">
    <citation type="submission" date="2018-11" db="EMBL/GenBank/DDBJ databases">
        <title>Genomes From Bacteria Associated with the Canine Oral Cavity: a Test Case for Automated Genome-Based Taxonomic Assignment.</title>
        <authorList>
            <person name="Coil D.A."/>
            <person name="Jospin G."/>
            <person name="Darling A.E."/>
            <person name="Wallis C."/>
            <person name="Davis I.J."/>
            <person name="Harris S."/>
            <person name="Eisen J.A."/>
            <person name="Holcombe L.J."/>
            <person name="O'Flynn C."/>
        </authorList>
    </citation>
    <scope>NUCLEOTIDE SEQUENCE [LARGE SCALE GENOMIC DNA]</scope>
    <source>
        <strain evidence="11 12">COT-280</strain>
    </source>
</reference>
<keyword evidence="12" id="KW-1185">Reference proteome</keyword>
<dbReference type="PANTHER" id="PTHR32507:SF7">
    <property type="entry name" value="K(+)_H(+) ANTIPORTER NHAP2"/>
    <property type="match status" value="1"/>
</dbReference>
<sequence length="581" mass="62614">MNTLNFLFLITAVLLFAGVIASRLSARLGMPLLLAFLGVGMLAGEDGIGGIKFNDLFGATLVSQLALAIILLDGGLRTKLETFRIALKPAAVLASWGVLASVALLGIFASFYLGTDWKIGLLMAAIVGSTDAAAVFSLLRNSGVRLNARIRATLELESGVNDPMAILLVTVLISLIMQPEQTTAASTALMLAKQLGFGLAFGLAAGKLLAWLLTKIRLAEGMYAIMIASGGLMVFAVSNLFDGSGFLAVYLAGVMVGNSRNSSVEHVLNVMDGLAWLAQAGMFLVLGLLVTPSRLIDQGIHALVIAAFLILVARPLAVYTSIKWFRYTRREIAYISWVGLRGAVPVTLAIMPLMNGVPGAQVVFDVVFAVVILSLLIQGTTIPFFAKVFKMVLPPQPEPLDSREIWLADRLSVGLQSFRVEAASEAENSHPYAMARAAEFAEGRLFALIRNGETIKVNLATRMQAGDIAWYVLPEHLGAAFARQFADYRHNQQQFYGEFVVKPDVKVGELAAAYGLKVDDTEAQAALADVFRERFGDVPVAGDRIELGGFRITVKELDEQSHIKWLGLKMPKKTDNKDTPA</sequence>
<dbReference type="NCBIfam" id="NF003715">
    <property type="entry name" value="PRK05326.1-2"/>
    <property type="match status" value="1"/>
</dbReference>
<name>A0A3P2A6W3_9NEIS</name>
<feature type="transmembrane region" description="Helical" evidence="9">
    <location>
        <begin position="90"/>
        <end position="113"/>
    </location>
</feature>
<dbReference type="SMART" id="SM01091">
    <property type="entry name" value="CorC_HlyC"/>
    <property type="match status" value="1"/>
</dbReference>
<feature type="transmembrane region" description="Helical" evidence="9">
    <location>
        <begin position="197"/>
        <end position="214"/>
    </location>
</feature>
<evidence type="ECO:0000256" key="1">
    <source>
        <dbReference type="ARBA" id="ARBA00004651"/>
    </source>
</evidence>
<dbReference type="Pfam" id="PF03471">
    <property type="entry name" value="CorC_HlyC"/>
    <property type="match status" value="1"/>
</dbReference>
<feature type="transmembrane region" description="Helical" evidence="9">
    <location>
        <begin position="6"/>
        <end position="25"/>
    </location>
</feature>
<dbReference type="NCBIfam" id="NF003716">
    <property type="entry name" value="PRK05326.1-3"/>
    <property type="match status" value="1"/>
</dbReference>
<dbReference type="NCBIfam" id="NF003714">
    <property type="entry name" value="PRK05326.1-1"/>
    <property type="match status" value="1"/>
</dbReference>
<protein>
    <submittedName>
        <fullName evidence="11">Potassium/proton antiporter</fullName>
    </submittedName>
</protein>